<evidence type="ECO:0000256" key="1">
    <source>
        <dbReference type="SAM" id="Phobius"/>
    </source>
</evidence>
<evidence type="ECO:0000313" key="2">
    <source>
        <dbReference type="EMBL" id="AKE44217.1"/>
    </source>
</evidence>
<feature type="transmembrane region" description="Helical" evidence="1">
    <location>
        <begin position="76"/>
        <end position="102"/>
    </location>
</feature>
<name>A0A0F6TG14_RCMVE</name>
<reference evidence="2 3" key="1">
    <citation type="journal article" date="2015" name="Genome Announc.">
        <title>Complete Genome Sequence of Rat Cytomegalovirus Strain ALL-03 (Malaysian Strain).</title>
        <authorList>
            <person name="Balakrishnan K.N."/>
            <person name="Abdullah A.A."/>
            <person name="Camalxaman S.N."/>
            <person name="Quah Y.W."/>
            <person name="Abba Y."/>
            <person name="Hani H."/>
            <person name="Loh H.S."/>
            <person name="Kamal F.M."/>
            <person name="Zeenathul N.A."/>
            <person name="Aini I."/>
            <person name="Omar A.R."/>
            <person name="Noordin M.M."/>
            <person name="Mohd Azmi M.L."/>
        </authorList>
    </citation>
    <scope>NUCLEOTIDE SEQUENCE [LARGE SCALE GENOMIC DNA]</scope>
    <source>
        <strain evidence="2">ALL-03</strain>
    </source>
</reference>
<accession>A0A0F6TG14</accession>
<dbReference type="Proteomes" id="UP000105122">
    <property type="component" value="Segment"/>
</dbReference>
<evidence type="ECO:0000313" key="3">
    <source>
        <dbReference type="Proteomes" id="UP000105122"/>
    </source>
</evidence>
<dbReference type="EMBL" id="KP967684">
    <property type="protein sequence ID" value="AKE44217.1"/>
    <property type="molecule type" value="Genomic_DNA"/>
</dbReference>
<gene>
    <name evidence="2" type="primary">a40</name>
</gene>
<proteinExistence type="predicted"/>
<organism evidence="2 3">
    <name type="scientific">Rat cytomegalovirus ALL-03</name>
    <dbReference type="NCBI Taxonomy" id="1640278"/>
    <lineage>
        <taxon>Viruses</taxon>
        <taxon>Duplodnaviria</taxon>
        <taxon>Heunggongvirae</taxon>
        <taxon>Peploviricota</taxon>
        <taxon>Herviviricetes</taxon>
        <taxon>Herpesvirales</taxon>
        <taxon>Orthoherpesviridae</taxon>
        <taxon>Betaherpesvirinae</taxon>
        <taxon>Muromegalovirus</taxon>
        <taxon>Muromegalovirus muridbeta8</taxon>
        <taxon>Rat cytomegalovirus (isolate England)</taxon>
    </lineage>
</organism>
<protein>
    <submittedName>
        <fullName evidence="2">A40</fullName>
    </submittedName>
</protein>
<sequence>MGLSLSSGGVGKVELLPAAVLADEEVTVFPDSSAVLDMNASEPASGHESDEKMFYSDRSYENASIVQIAWRRTENVFFFAASVVVLVALLFVLYYIYTYLIIRRTSYRDDRFGVKWTRMRERR</sequence>
<keyword evidence="1" id="KW-0472">Membrane</keyword>
<keyword evidence="1" id="KW-1133">Transmembrane helix</keyword>
<keyword evidence="1" id="KW-0812">Transmembrane</keyword>